<evidence type="ECO:0000256" key="2">
    <source>
        <dbReference type="ARBA" id="ARBA00022989"/>
    </source>
</evidence>
<feature type="domain" description="Major facilitator superfamily (MFS) profile" evidence="5">
    <location>
        <begin position="1"/>
        <end position="59"/>
    </location>
</feature>
<dbReference type="RefSeq" id="WP_053249480.1">
    <property type="nucleotide sequence ID" value="NZ_LGAP01000007.1"/>
</dbReference>
<evidence type="ECO:0000259" key="5">
    <source>
        <dbReference type="PROSITE" id="PS50850"/>
    </source>
</evidence>
<comment type="caution">
    <text evidence="6">The sequence shown here is derived from an EMBL/GenBank/DDBJ whole genome shotgun (WGS) entry which is preliminary data.</text>
</comment>
<sequence length="59" mass="6451">MIAPVVVSLIGAWITTHAGWEWNFFINLPLGLLGVVLVASFVPHAADEGLRPFDLEVFC</sequence>
<name>A0A0L8BUW0_ENSAD</name>
<dbReference type="AlphaFoldDB" id="A0A0L8BUW0"/>
<keyword evidence="2 4" id="KW-1133">Transmembrane helix</keyword>
<organism evidence="6 7">
    <name type="scientific">Ensifer adhaerens</name>
    <name type="common">Sinorhizobium morelense</name>
    <dbReference type="NCBI Taxonomy" id="106592"/>
    <lineage>
        <taxon>Bacteria</taxon>
        <taxon>Pseudomonadati</taxon>
        <taxon>Pseudomonadota</taxon>
        <taxon>Alphaproteobacteria</taxon>
        <taxon>Hyphomicrobiales</taxon>
        <taxon>Rhizobiaceae</taxon>
        <taxon>Sinorhizobium/Ensifer group</taxon>
        <taxon>Ensifer</taxon>
    </lineage>
</organism>
<gene>
    <name evidence="6" type="ORF">AC244_14290</name>
</gene>
<dbReference type="PATRIC" id="fig|106592.7.peg.7113"/>
<dbReference type="InterPro" id="IPR036259">
    <property type="entry name" value="MFS_trans_sf"/>
</dbReference>
<dbReference type="SUPFAM" id="SSF103473">
    <property type="entry name" value="MFS general substrate transporter"/>
    <property type="match status" value="1"/>
</dbReference>
<keyword evidence="3 4" id="KW-0472">Membrane</keyword>
<evidence type="ECO:0000256" key="1">
    <source>
        <dbReference type="ARBA" id="ARBA00022692"/>
    </source>
</evidence>
<protein>
    <recommendedName>
        <fullName evidence="5">Major facilitator superfamily (MFS) profile domain-containing protein</fullName>
    </recommendedName>
</protein>
<evidence type="ECO:0000313" key="7">
    <source>
        <dbReference type="Proteomes" id="UP000037425"/>
    </source>
</evidence>
<dbReference type="Proteomes" id="UP000037425">
    <property type="component" value="Unassembled WGS sequence"/>
</dbReference>
<evidence type="ECO:0000256" key="4">
    <source>
        <dbReference type="SAM" id="Phobius"/>
    </source>
</evidence>
<dbReference type="PROSITE" id="PS50850">
    <property type="entry name" value="MFS"/>
    <property type="match status" value="1"/>
</dbReference>
<accession>A0A0L8BUW0</accession>
<evidence type="ECO:0000256" key="3">
    <source>
        <dbReference type="ARBA" id="ARBA00023136"/>
    </source>
</evidence>
<keyword evidence="1 4" id="KW-0812">Transmembrane</keyword>
<reference evidence="7" key="1">
    <citation type="submission" date="2015-07" db="EMBL/GenBank/DDBJ databases">
        <title>Whole genome sequence of an Ensifer adhaerens strain isolated from a cave pool in the Wind Cave National Park.</title>
        <authorList>
            <person name="Eng W.W.H."/>
            <person name="Gan H.M."/>
            <person name="Barton H.A."/>
            <person name="Savka M.A."/>
        </authorList>
    </citation>
    <scope>NUCLEOTIDE SEQUENCE [LARGE SCALE GENOMIC DNA]</scope>
    <source>
        <strain evidence="7">SD006</strain>
    </source>
</reference>
<dbReference type="GO" id="GO:0022857">
    <property type="term" value="F:transmembrane transporter activity"/>
    <property type="evidence" value="ECO:0007669"/>
    <property type="project" value="InterPro"/>
</dbReference>
<dbReference type="EMBL" id="LGAP01000007">
    <property type="protein sequence ID" value="KOF18516.1"/>
    <property type="molecule type" value="Genomic_DNA"/>
</dbReference>
<dbReference type="InterPro" id="IPR020846">
    <property type="entry name" value="MFS_dom"/>
</dbReference>
<dbReference type="Gene3D" id="1.20.1720.10">
    <property type="entry name" value="Multidrug resistance protein D"/>
    <property type="match status" value="1"/>
</dbReference>
<proteinExistence type="predicted"/>
<feature type="transmembrane region" description="Helical" evidence="4">
    <location>
        <begin position="28"/>
        <end position="46"/>
    </location>
</feature>
<evidence type="ECO:0000313" key="6">
    <source>
        <dbReference type="EMBL" id="KOF18516.1"/>
    </source>
</evidence>